<dbReference type="InterPro" id="IPR011013">
    <property type="entry name" value="Gal_mutarotase_sf_dom"/>
</dbReference>
<accession>A0A1A5Y9M5</accession>
<dbReference type="GO" id="GO:0005975">
    <property type="term" value="P:carbohydrate metabolic process"/>
    <property type="evidence" value="ECO:0007669"/>
    <property type="project" value="InterPro"/>
</dbReference>
<dbReference type="EMBL" id="LYPA01000080">
    <property type="protein sequence ID" value="OBR62278.1"/>
    <property type="molecule type" value="Genomic_DNA"/>
</dbReference>
<dbReference type="STRING" id="1844972.A7K91_01250"/>
<feature type="compositionally biased region" description="Basic and acidic residues" evidence="3">
    <location>
        <begin position="1444"/>
        <end position="1454"/>
    </location>
</feature>
<dbReference type="Pfam" id="PF10091">
    <property type="entry name" value="Glycoamylase"/>
    <property type="match status" value="1"/>
</dbReference>
<dbReference type="InterPro" id="IPR037824">
    <property type="entry name" value="GH94N_2_NdvB"/>
</dbReference>
<feature type="transmembrane region" description="Helical" evidence="4">
    <location>
        <begin position="397"/>
        <end position="417"/>
    </location>
</feature>
<keyword evidence="4" id="KW-1133">Transmembrane helix</keyword>
<dbReference type="Gene3D" id="2.60.420.10">
    <property type="entry name" value="Maltose phosphorylase, domain 3"/>
    <property type="match status" value="1"/>
</dbReference>
<dbReference type="InterPro" id="IPR010383">
    <property type="entry name" value="Glyco_hydrolase_94_b-supersand"/>
</dbReference>
<keyword evidence="4" id="KW-0472">Membrane</keyword>
<dbReference type="CDD" id="cd11756">
    <property type="entry name" value="GH94N_ChvB_NdvB_1_like"/>
    <property type="match status" value="1"/>
</dbReference>
<dbReference type="InterPro" id="IPR033432">
    <property type="entry name" value="GH94_catalytic"/>
</dbReference>
<feature type="region of interest" description="Disordered" evidence="3">
    <location>
        <begin position="1"/>
        <end position="25"/>
    </location>
</feature>
<dbReference type="Gene3D" id="2.70.98.40">
    <property type="entry name" value="Glycoside hydrolase, family 65, N-terminal domain"/>
    <property type="match status" value="2"/>
</dbReference>
<name>A0A1A5Y9M5_9BACL</name>
<dbReference type="GO" id="GO:0016757">
    <property type="term" value="F:glycosyltransferase activity"/>
    <property type="evidence" value="ECO:0007669"/>
    <property type="project" value="UniProtKB-KW"/>
</dbReference>
<keyword evidence="9" id="KW-1185">Reference proteome</keyword>
<evidence type="ECO:0000256" key="3">
    <source>
        <dbReference type="SAM" id="MobiDB-lite"/>
    </source>
</evidence>
<sequence length="2838" mass="317775">MDFDQDKMQNQVHKLALEHEPRSKRTSSKMLARMMMNDITELRLFIAELQEQRGLYQQPAEEWLLDHAEFVESELAGIDLELEQFQTTRLPAVNKGAEPRISAICRDYLDYCDGELTEESFAAYVRYYQEIAVLTSAETWLLPLFLKMELMSRLTMLIKPLKERRDIDRKVEHMLAGIPGSELSPERLKAALDEAHIELPLSGAMIVHLVRHLREHAEDSAHVGEWLVCKLDNATEDLDSILSYEYRLQAEYQASVGNAIGSLRKLSRWLWSGLFEEISMIEHTLRTEAAGDYPKLDSASRHTLRCRVEKLAAAMSVPENLVASKAVELADSSLRKNEAEEKENSSALPPRSGYAAYYLLDPRGMTLLRAALKQCGKTRSLPEAGLRGRASALYMQLLVIATAAAMACFALFIGTAASSAPLLWASALLLLLPASEWGVAAVHWLIEQLAKPIRLLRYDFSKGVPPEAATMVVIPVIWSRPEHVLATMDRLEQHYLGNRDPHIRFAVLSDFRDAPQESAPEDSEILKLAKTEMERLNREHADVFHLFHRRRQWNDAERVWMGWERKRGKLEEFARLLDGDGETSFDTTTGSSSALRDIRYIITLDADTRLPLESAQRMIGAIHLPYNRPRLNKSGTRVIEGYGVLQPRIGMTYESAERSRLASLYAHEAGLDPYAFSVSDPYQDAMGQGIFTGKGIFDLSVFRHMLDRRFPENRVLSHDLLEGGFLRAGLLSDIELIDDHPPTFLAHQKRLHRWIRGDWQLLPWLGLAARNGKGEKAATYLSHLTRWHIVDNLRRSLLPPVLLALLLAAPLLPGHSLRWTVVVLLTMLLPFIRQLLNPYTLLHHPMGLLRTLAHAVLTLATLPYQSALALDAIVRTLYRLTVSKRHLLEWTSQAEVEQASASKGLPPLAGMSGGYALSVLMAWSALSASDPYVRALGLGLVLLWCAAPYAVMWLDKAPQAAGPVFEGQEKEELHKLSRDIWSFYEDYVTAGDNWLPPDNVQIEPDKGVAHRTSPTNIGMYAACALAARDFGFIDTDGLVERLERTVTTIERMEKWEGHLYNWYDTQSLAPLNPVYVSTVDSGNFVASLMAVREGLLEWLRHDWRGLTEDDRSHGEEPRERWTNGRFEVAFAAELGLEGGKKANGGPRGKSTLMNRGSALAERIEALIRATDFRPLYDTSTNLFSLGYHVERRMRDDVLYDLLASEARQASFVAIALGQISVAHWNALGRTLTKAAGQPVLLSWSGTMFEYLMPWLMMKTYQRSIWDVTYRAVVSRQIQYAAERNVPFGISESGYSAFDHAMNYQYQAFGVPGLGFKRGLDQDLVLAPYATIMALPFAPREGLTALKGMEELGARGQYGYYEAIDFTPRRLRDGRSHSVVHSFMAHHQGMSLLTLANLLLPHTMIERFHRNKEVRSAELLLQERVPRRSRMIRHPAMYRSVPRQEGQKLNEEPPREFLSPHTDTPETAVLSNGVFSTVITASGSGFSSWDGMSLSRWREEPVTDSWGSYVYIHEPSSGKLWSPSYQPCRTESPGQKITFEPDKASFVQVSNEVESVMDICISPECNSEVRRITLTNQGSDTKVLEVTTFIELAMSNPIADDAHPAFSKLFIRTAYDEPSGCLIASRRKREAGERELWAAHLLTAEGQTLGNAEFETDRAAFIGRGFRLSSPQCIASRLKGKTGSVADPAFVMRRRVQLSPGEKVSLYAVTSVASSREDAVDGAARLAKGSSAERTFQLAWTRSRIELRSLGLELADAYAFQRLAAQVLYTPPLGKWRKGAIASNVKGQPGLWSFGISGDRPIVAVTIDNRSHLPFIIKLLTGHEYLRRLGLSFDLAILNLSESGYHRYLQEALLRAVEHGVDRFGAGAAGIHVLPADTMSAEDVTLLKAVSRLMLRAGGPSLAGQLRTPRRQGQAADMPPQDYKLAADSASEIKGDAAVHTSGEHIYAPANPAPASRETISASATPAANAAAVNAAADLSRPVASLDGMAHSASKAASLFRSQLLLDPGEVQFYNGWGGFSRDGKEYTMLIEGDRHLPAPWINVLANPSFGTLISELGTGYTFWRNSRECKLTPWSNDPVLDPPGELGYLRNEDTGEYWTITPGSGRNAHPYRVTHGQGYSVFRHERNGVAHTLTAFVPLKAPVKIMTLTLLNTTSEVKRLSVTYYAEWVIGVKRQGNAPFITTHWHEEAGLMTARNHYQETFREATPFLGIYRGVANGGAKNKDAGLSENRYSSENPIGGQHGFSSDDDLTWTGDQSEFIGRNGSVEQPAALSRRRLEKRSGACHASCGAIQRKLTLEPGEELEIRILLGCAESDEQAVQLAKTYSSASVCKEAWRDTEAYWKETLEQITVDTPSAESNILLGGWLLYQSLACRMWARSAFYQAGGAYGFRDQLQDSLALLHSRPELTRRQILLNAAHQYEEGDVQHWWHQETERGIRTLFSDDLLWLPYSASRYIEQTGDEAILDEVVPFLTSPPLREGEHERYEETVVSKQEGTLFEHCKRTIEMALSRMGEHGLPLIGVGDWNDGMNLAGAAGRGESVWLGWFLYEVLERFGELCRVRGEHELAERYEKSRQSLSAALQEHAWDGNWYRRAFTDAGTWLGSVYNEECRIDAIAQSWSVISGAAPRDRALQAMQSFDRELVDRELSLIRLLTPPFDRTEPSPGYIQGYPPGIRENGAQYTHGVIWSIIAWSKLGRGDKAFELFRMLNPVNHTRTDLEVRKYVGEPYVMAADVYTADPHHGHAGWTWYTGASGWMYQSGIEWILGLKRRGDRLYVNPCIPDEWPGFKATYRFGQTVYSLSFHRDGAESILMAGPDSYISLADDGKEHHINIGLPPKH</sequence>
<dbReference type="SUPFAM" id="SSF74650">
    <property type="entry name" value="Galactose mutarotase-like"/>
    <property type="match status" value="2"/>
</dbReference>
<feature type="domain" description="Glycosyl hydrolase 94 supersandwich" evidence="5">
    <location>
        <begin position="1457"/>
        <end position="1724"/>
    </location>
</feature>
<evidence type="ECO:0000313" key="8">
    <source>
        <dbReference type="EMBL" id="OBR62278.1"/>
    </source>
</evidence>
<dbReference type="Pfam" id="PF06165">
    <property type="entry name" value="GH94_b-supersand"/>
    <property type="match status" value="2"/>
</dbReference>
<dbReference type="InterPro" id="IPR008928">
    <property type="entry name" value="6-hairpin_glycosidase_sf"/>
</dbReference>
<dbReference type="GO" id="GO:0030246">
    <property type="term" value="F:carbohydrate binding"/>
    <property type="evidence" value="ECO:0007669"/>
    <property type="project" value="InterPro"/>
</dbReference>
<dbReference type="Gene3D" id="1.50.10.140">
    <property type="match status" value="1"/>
</dbReference>
<dbReference type="SMART" id="SM01068">
    <property type="entry name" value="CBM_X"/>
    <property type="match status" value="2"/>
</dbReference>
<evidence type="ECO:0000256" key="1">
    <source>
        <dbReference type="ARBA" id="ARBA00022676"/>
    </source>
</evidence>
<evidence type="ECO:0000313" key="9">
    <source>
        <dbReference type="Proteomes" id="UP000092024"/>
    </source>
</evidence>
<feature type="domain" description="Glycosyl hydrolase 94 supersandwich" evidence="5">
    <location>
        <begin position="2024"/>
        <end position="2327"/>
    </location>
</feature>
<dbReference type="SUPFAM" id="SSF48208">
    <property type="entry name" value="Six-hairpin glycosidases"/>
    <property type="match status" value="1"/>
</dbReference>
<evidence type="ECO:0000256" key="4">
    <source>
        <dbReference type="SAM" id="Phobius"/>
    </source>
</evidence>
<feature type="transmembrane region" description="Helical" evidence="4">
    <location>
        <begin position="423"/>
        <end position="446"/>
    </location>
</feature>
<evidence type="ECO:0000259" key="6">
    <source>
        <dbReference type="Pfam" id="PF10091"/>
    </source>
</evidence>
<keyword evidence="1" id="KW-0328">Glycosyltransferase</keyword>
<dbReference type="Pfam" id="PF17167">
    <property type="entry name" value="Glyco_hydro_94"/>
    <property type="match status" value="1"/>
</dbReference>
<gene>
    <name evidence="8" type="ORF">A7K91_01250</name>
</gene>
<feature type="domain" description="Glycoamylase-like" evidence="6">
    <location>
        <begin position="1202"/>
        <end position="1399"/>
    </location>
</feature>
<dbReference type="PANTHER" id="PTHR37469">
    <property type="entry name" value="CELLOBIONIC ACID PHOSPHORYLASE-RELATED"/>
    <property type="match status" value="1"/>
</dbReference>
<evidence type="ECO:0000259" key="5">
    <source>
        <dbReference type="Pfam" id="PF06165"/>
    </source>
</evidence>
<protein>
    <submittedName>
        <fullName evidence="8">Glycosyl transferase family 36</fullName>
    </submittedName>
</protein>
<reference evidence="8 9" key="1">
    <citation type="submission" date="2016-05" db="EMBL/GenBank/DDBJ databases">
        <title>Paenibacillus oryzae. sp. nov., isolated from the rice root.</title>
        <authorList>
            <person name="Zhang J."/>
            <person name="Zhang X."/>
        </authorList>
    </citation>
    <scope>NUCLEOTIDE SEQUENCE [LARGE SCALE GENOMIC DNA]</scope>
    <source>
        <strain evidence="8 9">1DrF-4</strain>
    </source>
</reference>
<feature type="domain" description="Glycosyl hydrolase 94 catalytic" evidence="7">
    <location>
        <begin position="2341"/>
        <end position="2766"/>
    </location>
</feature>
<dbReference type="InterPro" id="IPR037018">
    <property type="entry name" value="GH65_N"/>
</dbReference>
<keyword evidence="2 8" id="KW-0808">Transferase</keyword>
<feature type="region of interest" description="Disordered" evidence="3">
    <location>
        <begin position="1441"/>
        <end position="1462"/>
    </location>
</feature>
<keyword evidence="4" id="KW-0812">Transmembrane</keyword>
<evidence type="ECO:0000256" key="2">
    <source>
        <dbReference type="ARBA" id="ARBA00022679"/>
    </source>
</evidence>
<dbReference type="InterPro" id="IPR019282">
    <property type="entry name" value="Glycoamylase-like_cons_dom"/>
</dbReference>
<evidence type="ECO:0000259" key="7">
    <source>
        <dbReference type="Pfam" id="PF17167"/>
    </source>
</evidence>
<dbReference type="Gene3D" id="1.50.10.10">
    <property type="match status" value="1"/>
</dbReference>
<dbReference type="PANTHER" id="PTHR37469:SF2">
    <property type="entry name" value="CELLOBIONIC ACID PHOSPHORYLASE"/>
    <property type="match status" value="1"/>
</dbReference>
<dbReference type="InterPro" id="IPR037820">
    <property type="entry name" value="GH94N_NdvB"/>
</dbReference>
<dbReference type="RefSeq" id="WP_068687137.1">
    <property type="nucleotide sequence ID" value="NZ_LYPA01000080.1"/>
</dbReference>
<dbReference type="InterPro" id="IPR012341">
    <property type="entry name" value="6hp_glycosidase-like_sf"/>
</dbReference>
<dbReference type="InterPro" id="IPR052047">
    <property type="entry name" value="GH94_Enzymes"/>
</dbReference>
<dbReference type="Proteomes" id="UP000092024">
    <property type="component" value="Unassembled WGS sequence"/>
</dbReference>
<organism evidence="8 9">
    <name type="scientific">Paenibacillus oryzae</name>
    <dbReference type="NCBI Taxonomy" id="1844972"/>
    <lineage>
        <taxon>Bacteria</taxon>
        <taxon>Bacillati</taxon>
        <taxon>Bacillota</taxon>
        <taxon>Bacilli</taxon>
        <taxon>Bacillales</taxon>
        <taxon>Paenibacillaceae</taxon>
        <taxon>Paenibacillus</taxon>
    </lineage>
</organism>
<dbReference type="CDD" id="cd11753">
    <property type="entry name" value="GH94N_ChvB_NdvB_2_like"/>
    <property type="match status" value="1"/>
</dbReference>
<proteinExistence type="predicted"/>
<comment type="caution">
    <text evidence="8">The sequence shown here is derived from an EMBL/GenBank/DDBJ whole genome shotgun (WGS) entry which is preliminary data.</text>
</comment>